<evidence type="ECO:0000256" key="4">
    <source>
        <dbReference type="ARBA" id="ARBA00022989"/>
    </source>
</evidence>
<reference evidence="7 8" key="1">
    <citation type="submission" date="2020-03" db="EMBL/GenBank/DDBJ databases">
        <title>Genomic Encyclopedia of Type Strains, Phase IV (KMG-IV): sequencing the most valuable type-strain genomes for metagenomic binning, comparative biology and taxonomic classification.</title>
        <authorList>
            <person name="Goeker M."/>
        </authorList>
    </citation>
    <scope>NUCLEOTIDE SEQUENCE [LARGE SCALE GENOMIC DNA]</scope>
    <source>
        <strain evidence="7 8">DSM 24233</strain>
    </source>
</reference>
<dbReference type="PIRSF" id="PIRSF006324">
    <property type="entry name" value="LeuE"/>
    <property type="match status" value="1"/>
</dbReference>
<dbReference type="EMBL" id="JAATJA010000001">
    <property type="protein sequence ID" value="NJB67615.1"/>
    <property type="molecule type" value="Genomic_DNA"/>
</dbReference>
<proteinExistence type="predicted"/>
<keyword evidence="8" id="KW-1185">Reference proteome</keyword>
<evidence type="ECO:0000313" key="8">
    <source>
        <dbReference type="Proteomes" id="UP000580856"/>
    </source>
</evidence>
<sequence>MLFGIENFFVFMAAGILLNVTPGPDMFYVATRSAGQGRAAGVASALAIACGGVVHTMAASLGLSAVLAHSALAFDIVRWAGAVYLVWMGLRLILSRPEADAHKRLPDAPVGKIFRQGLVVAIFNPKVALFFLSFLPQFANPASADFAVQVLVLGLTFCATGLAVMTTIALCFGCVNAWASGRPGLRRFQTRATGGVFVTMGLCLGLAER</sequence>
<dbReference type="GO" id="GO:0015171">
    <property type="term" value="F:amino acid transmembrane transporter activity"/>
    <property type="evidence" value="ECO:0007669"/>
    <property type="project" value="TreeGrafter"/>
</dbReference>
<evidence type="ECO:0000313" key="7">
    <source>
        <dbReference type="EMBL" id="NJB67615.1"/>
    </source>
</evidence>
<keyword evidence="5 6" id="KW-0472">Membrane</keyword>
<evidence type="ECO:0000256" key="2">
    <source>
        <dbReference type="ARBA" id="ARBA00022475"/>
    </source>
</evidence>
<dbReference type="RefSeq" id="WP_167940655.1">
    <property type="nucleotide sequence ID" value="NZ_JAATJA010000001.1"/>
</dbReference>
<dbReference type="AlphaFoldDB" id="A0A846QQE1"/>
<evidence type="ECO:0000256" key="6">
    <source>
        <dbReference type="SAM" id="Phobius"/>
    </source>
</evidence>
<protein>
    <submittedName>
        <fullName evidence="7">Threonine/homoserine/homoserine lactone efflux protein</fullName>
    </submittedName>
</protein>
<dbReference type="GO" id="GO:0005886">
    <property type="term" value="C:plasma membrane"/>
    <property type="evidence" value="ECO:0007669"/>
    <property type="project" value="UniProtKB-SubCell"/>
</dbReference>
<evidence type="ECO:0000256" key="1">
    <source>
        <dbReference type="ARBA" id="ARBA00004651"/>
    </source>
</evidence>
<dbReference type="Proteomes" id="UP000580856">
    <property type="component" value="Unassembled WGS sequence"/>
</dbReference>
<dbReference type="Pfam" id="PF01810">
    <property type="entry name" value="LysE"/>
    <property type="match status" value="1"/>
</dbReference>
<evidence type="ECO:0000256" key="3">
    <source>
        <dbReference type="ARBA" id="ARBA00022692"/>
    </source>
</evidence>
<comment type="caution">
    <text evidence="7">The sequence shown here is derived from an EMBL/GenBank/DDBJ whole genome shotgun (WGS) entry which is preliminary data.</text>
</comment>
<keyword evidence="3 6" id="KW-0812">Transmembrane</keyword>
<gene>
    <name evidence="7" type="ORF">GGQ74_001255</name>
</gene>
<accession>A0A846QQE1</accession>
<dbReference type="PANTHER" id="PTHR30086:SF20">
    <property type="entry name" value="ARGININE EXPORTER PROTEIN ARGO-RELATED"/>
    <property type="match status" value="1"/>
</dbReference>
<evidence type="ECO:0000256" key="5">
    <source>
        <dbReference type="ARBA" id="ARBA00023136"/>
    </source>
</evidence>
<feature type="transmembrane region" description="Helical" evidence="6">
    <location>
        <begin position="76"/>
        <end position="94"/>
    </location>
</feature>
<organism evidence="7 8">
    <name type="scientific">Desulfobaculum xiamenense</name>
    <dbReference type="NCBI Taxonomy" id="995050"/>
    <lineage>
        <taxon>Bacteria</taxon>
        <taxon>Pseudomonadati</taxon>
        <taxon>Thermodesulfobacteriota</taxon>
        <taxon>Desulfovibrionia</taxon>
        <taxon>Desulfovibrionales</taxon>
        <taxon>Desulfovibrionaceae</taxon>
        <taxon>Desulfobaculum</taxon>
    </lineage>
</organism>
<feature type="transmembrane region" description="Helical" evidence="6">
    <location>
        <begin position="146"/>
        <end position="179"/>
    </location>
</feature>
<feature type="transmembrane region" description="Helical" evidence="6">
    <location>
        <begin position="6"/>
        <end position="30"/>
    </location>
</feature>
<feature type="transmembrane region" description="Helical" evidence="6">
    <location>
        <begin position="42"/>
        <end position="70"/>
    </location>
</feature>
<feature type="transmembrane region" description="Helical" evidence="6">
    <location>
        <begin position="114"/>
        <end position="134"/>
    </location>
</feature>
<dbReference type="PANTHER" id="PTHR30086">
    <property type="entry name" value="ARGININE EXPORTER PROTEIN ARGO"/>
    <property type="match status" value="1"/>
</dbReference>
<comment type="subcellular location">
    <subcellularLocation>
        <location evidence="1">Cell membrane</location>
        <topology evidence="1">Multi-pass membrane protein</topology>
    </subcellularLocation>
</comment>
<keyword evidence="2" id="KW-1003">Cell membrane</keyword>
<keyword evidence="4 6" id="KW-1133">Transmembrane helix</keyword>
<dbReference type="InterPro" id="IPR001123">
    <property type="entry name" value="LeuE-type"/>
</dbReference>
<name>A0A846QQE1_9BACT</name>